<dbReference type="SUPFAM" id="SSF54928">
    <property type="entry name" value="RNA-binding domain, RBD"/>
    <property type="match status" value="2"/>
</dbReference>
<evidence type="ECO:0000259" key="4">
    <source>
        <dbReference type="PROSITE" id="PS50102"/>
    </source>
</evidence>
<comment type="caution">
    <text evidence="5">The sequence shown here is derived from an EMBL/GenBank/DDBJ whole genome shotgun (WGS) entry which is preliminary data.</text>
</comment>
<dbReference type="Pfam" id="PF00076">
    <property type="entry name" value="RRM_1"/>
    <property type="match status" value="2"/>
</dbReference>
<proteinExistence type="predicted"/>
<protein>
    <recommendedName>
        <fullName evidence="4">RRM domain-containing protein</fullName>
    </recommendedName>
</protein>
<evidence type="ECO:0000256" key="1">
    <source>
        <dbReference type="ARBA" id="ARBA00022884"/>
    </source>
</evidence>
<keyword evidence="1 2" id="KW-0694">RNA-binding</keyword>
<feature type="region of interest" description="Disordered" evidence="3">
    <location>
        <begin position="351"/>
        <end position="372"/>
    </location>
</feature>
<feature type="compositionally biased region" description="Polar residues" evidence="3">
    <location>
        <begin position="249"/>
        <end position="261"/>
    </location>
</feature>
<gene>
    <name evidence="5" type="ORF">QR680_008589</name>
</gene>
<dbReference type="EMBL" id="JAUCMV010000001">
    <property type="protein sequence ID" value="KAK0424279.1"/>
    <property type="molecule type" value="Genomic_DNA"/>
</dbReference>
<evidence type="ECO:0000256" key="3">
    <source>
        <dbReference type="SAM" id="MobiDB-lite"/>
    </source>
</evidence>
<evidence type="ECO:0000313" key="6">
    <source>
        <dbReference type="Proteomes" id="UP001175271"/>
    </source>
</evidence>
<feature type="compositionally biased region" description="Low complexity" evidence="3">
    <location>
        <begin position="54"/>
        <end position="69"/>
    </location>
</feature>
<accession>A0AA39M8D0</accession>
<dbReference type="PANTHER" id="PTHR23236">
    <property type="entry name" value="EUKARYOTIC TRANSLATION INITIATION FACTOR 4B/4H"/>
    <property type="match status" value="1"/>
</dbReference>
<dbReference type="InterPro" id="IPR000504">
    <property type="entry name" value="RRM_dom"/>
</dbReference>
<dbReference type="Gene3D" id="3.30.70.330">
    <property type="match status" value="2"/>
</dbReference>
<dbReference type="CDD" id="cd12306">
    <property type="entry name" value="RRM_II_PABPs"/>
    <property type="match status" value="1"/>
</dbReference>
<feature type="domain" description="RRM" evidence="4">
    <location>
        <begin position="83"/>
        <end position="160"/>
    </location>
</feature>
<name>A0AA39M8D0_9BILA</name>
<sequence>MRKYSWKRVSRVNMSHQIDGTPMADDDDLKKLEERMLEIERDAKKLRDMQNEMSVTTASSTGSTESSTTHYNTPEEQTEIDSRSVYVGNVDYYSRPEELEEHFHSCGSVERVTILYDKFTGHPKGFAYIEFIDKEGMQNALALNESIFRERQIKVSAKRTNLPGISTTNRMPRGRVQGGMIVKSHQVEMSEPTTEPAAAADDILLDEEHIFANGGDEGSAMEQDADLENLEKRMSEIEQEAQKIRAMQSEMSAATANSTGSPAAHHHTPEEQAEIDSRSVYVGNVDYYSRPEELEEHFHGCGSVERVTILYDKFTGHPKGFAYIEFTDKEGMQNALALNESLFRGRQIKVSSKRTNKPGISTTNRPPRGRGRARMVVKYIYGGFRGNRGRAPRRRGFAPY</sequence>
<dbReference type="AlphaFoldDB" id="A0AA39M8D0"/>
<dbReference type="GO" id="GO:0005634">
    <property type="term" value="C:nucleus"/>
    <property type="evidence" value="ECO:0007669"/>
    <property type="project" value="TreeGrafter"/>
</dbReference>
<keyword evidence="6" id="KW-1185">Reference proteome</keyword>
<feature type="region of interest" description="Disordered" evidence="3">
    <location>
        <begin position="246"/>
        <end position="277"/>
    </location>
</feature>
<dbReference type="Proteomes" id="UP001175271">
    <property type="component" value="Unassembled WGS sequence"/>
</dbReference>
<evidence type="ECO:0000256" key="2">
    <source>
        <dbReference type="PROSITE-ProRule" id="PRU00176"/>
    </source>
</evidence>
<feature type="domain" description="RRM" evidence="4">
    <location>
        <begin position="278"/>
        <end position="355"/>
    </location>
</feature>
<feature type="region of interest" description="Disordered" evidence="3">
    <location>
        <begin position="43"/>
        <end position="80"/>
    </location>
</feature>
<evidence type="ECO:0000313" key="5">
    <source>
        <dbReference type="EMBL" id="KAK0424279.1"/>
    </source>
</evidence>
<dbReference type="GO" id="GO:0008143">
    <property type="term" value="F:poly(A) binding"/>
    <property type="evidence" value="ECO:0007669"/>
    <property type="project" value="TreeGrafter"/>
</dbReference>
<dbReference type="InterPro" id="IPR035979">
    <property type="entry name" value="RBD_domain_sf"/>
</dbReference>
<organism evidence="5 6">
    <name type="scientific">Steinernema hermaphroditum</name>
    <dbReference type="NCBI Taxonomy" id="289476"/>
    <lineage>
        <taxon>Eukaryota</taxon>
        <taxon>Metazoa</taxon>
        <taxon>Ecdysozoa</taxon>
        <taxon>Nematoda</taxon>
        <taxon>Chromadorea</taxon>
        <taxon>Rhabditida</taxon>
        <taxon>Tylenchina</taxon>
        <taxon>Panagrolaimomorpha</taxon>
        <taxon>Strongyloidoidea</taxon>
        <taxon>Steinernematidae</taxon>
        <taxon>Steinernema</taxon>
    </lineage>
</organism>
<dbReference type="SMART" id="SM00360">
    <property type="entry name" value="RRM"/>
    <property type="match status" value="2"/>
</dbReference>
<dbReference type="PROSITE" id="PS50102">
    <property type="entry name" value="RRM"/>
    <property type="match status" value="2"/>
</dbReference>
<reference evidence="5" key="1">
    <citation type="submission" date="2023-06" db="EMBL/GenBank/DDBJ databases">
        <title>Genomic analysis of the entomopathogenic nematode Steinernema hermaphroditum.</title>
        <authorList>
            <person name="Schwarz E.M."/>
            <person name="Heppert J.K."/>
            <person name="Baniya A."/>
            <person name="Schwartz H.T."/>
            <person name="Tan C.-H."/>
            <person name="Antoshechkin I."/>
            <person name="Sternberg P.W."/>
            <person name="Goodrich-Blair H."/>
            <person name="Dillman A.R."/>
        </authorList>
    </citation>
    <scope>NUCLEOTIDE SEQUENCE</scope>
    <source>
        <strain evidence="5">PS9179</strain>
        <tissue evidence="5">Whole animal</tissue>
    </source>
</reference>
<dbReference type="InterPro" id="IPR012677">
    <property type="entry name" value="Nucleotide-bd_a/b_plait_sf"/>
</dbReference>
<dbReference type="PANTHER" id="PTHR23236:SF12">
    <property type="entry name" value="EUKARYOTIC INITIATION FACTOR 4B-RELATED"/>
    <property type="match status" value="1"/>
</dbReference>